<feature type="domain" description="Radical SAM core" evidence="7">
    <location>
        <begin position="8"/>
        <end position="224"/>
    </location>
</feature>
<evidence type="ECO:0000259" key="7">
    <source>
        <dbReference type="PROSITE" id="PS51918"/>
    </source>
</evidence>
<dbReference type="PANTHER" id="PTHR11228:SF7">
    <property type="entry name" value="PQQA PEPTIDE CYCLASE"/>
    <property type="match status" value="1"/>
</dbReference>
<dbReference type="SUPFAM" id="SSF102114">
    <property type="entry name" value="Radical SAM enzymes"/>
    <property type="match status" value="1"/>
</dbReference>
<proteinExistence type="predicted"/>
<name>A0A1W0B9M0_9NOCA</name>
<evidence type="ECO:0000313" key="9">
    <source>
        <dbReference type="Proteomes" id="UP000188836"/>
    </source>
</evidence>
<keyword evidence="3" id="KW-0949">S-adenosyl-L-methionine</keyword>
<protein>
    <recommendedName>
        <fullName evidence="7">Radical SAM core domain-containing protein</fullName>
    </recommendedName>
</protein>
<dbReference type="SFLD" id="SFLDG01386">
    <property type="entry name" value="main_SPASM_domain-containing"/>
    <property type="match status" value="1"/>
</dbReference>
<dbReference type="InterPro" id="IPR006638">
    <property type="entry name" value="Elp3/MiaA/NifB-like_rSAM"/>
</dbReference>
<sequence>MKPNRMLTAAPIYVSWNYTYACNFNCIHCYSRAGSYPRELDTEAYRRIVDQLVECRVLKVGLGGGEPLIRRDCLEMVRLMSEGRIDTNITTNGWFLNARTCSRLADAGLGTLYVSLDSANSTVHDIFRRKQGSYDRAADGISNAVAAGLTVKLSTVVTTVNANAIGAIVSFAEERGVAGIEFKRFRPTGNGQTAVGELTLRSQEEETLRQAIDQADKQSPIDIALFYDAEAEPGDGAEQGCPCGVRSLTLRPNGDVAPCAYGASVIGNLTTDNLGAIWRESPVLRSMRSGSGCKGLISGPSPSGTGTAPFPRRVLLAEPSISSVYGGTACSS</sequence>
<dbReference type="GO" id="GO:0051539">
    <property type="term" value="F:4 iron, 4 sulfur cluster binding"/>
    <property type="evidence" value="ECO:0007669"/>
    <property type="project" value="UniProtKB-KW"/>
</dbReference>
<evidence type="ECO:0000256" key="4">
    <source>
        <dbReference type="ARBA" id="ARBA00022723"/>
    </source>
</evidence>
<comment type="cofactor">
    <cofactor evidence="1">
        <name>[4Fe-4S] cluster</name>
        <dbReference type="ChEBI" id="CHEBI:49883"/>
    </cofactor>
</comment>
<dbReference type="GO" id="GO:0046872">
    <property type="term" value="F:metal ion binding"/>
    <property type="evidence" value="ECO:0007669"/>
    <property type="project" value="UniProtKB-KW"/>
</dbReference>
<evidence type="ECO:0000313" key="8">
    <source>
        <dbReference type="EMBL" id="ONM49583.1"/>
    </source>
</evidence>
<dbReference type="SFLD" id="SFLDS00029">
    <property type="entry name" value="Radical_SAM"/>
    <property type="match status" value="1"/>
</dbReference>
<dbReference type="CDD" id="cd21109">
    <property type="entry name" value="SPASM"/>
    <property type="match status" value="1"/>
</dbReference>
<keyword evidence="9" id="KW-1185">Reference proteome</keyword>
<dbReference type="RefSeq" id="WP_077115640.1">
    <property type="nucleotide sequence ID" value="NZ_MUKP01000021.1"/>
</dbReference>
<dbReference type="CDD" id="cd01335">
    <property type="entry name" value="Radical_SAM"/>
    <property type="match status" value="1"/>
</dbReference>
<dbReference type="InterPro" id="IPR017200">
    <property type="entry name" value="PqqE-like"/>
</dbReference>
<dbReference type="InterPro" id="IPR058240">
    <property type="entry name" value="rSAM_sf"/>
</dbReference>
<dbReference type="PIRSF" id="PIRSF037420">
    <property type="entry name" value="PQQ_syn_pqqE"/>
    <property type="match status" value="1"/>
</dbReference>
<organism evidence="8 9">
    <name type="scientific">Nocardia donostiensis</name>
    <dbReference type="NCBI Taxonomy" id="1538463"/>
    <lineage>
        <taxon>Bacteria</taxon>
        <taxon>Bacillati</taxon>
        <taxon>Actinomycetota</taxon>
        <taxon>Actinomycetes</taxon>
        <taxon>Mycobacteriales</taxon>
        <taxon>Nocardiaceae</taxon>
        <taxon>Nocardia</taxon>
    </lineage>
</organism>
<accession>A0A1W0B9M0</accession>
<dbReference type="Gene3D" id="3.20.20.70">
    <property type="entry name" value="Aldolase class I"/>
    <property type="match status" value="1"/>
</dbReference>
<dbReference type="SFLD" id="SFLDG01067">
    <property type="entry name" value="SPASM/twitch_domain_containing"/>
    <property type="match status" value="1"/>
</dbReference>
<comment type="caution">
    <text evidence="8">The sequence shown here is derived from an EMBL/GenBank/DDBJ whole genome shotgun (WGS) entry which is preliminary data.</text>
</comment>
<keyword evidence="2" id="KW-0004">4Fe-4S</keyword>
<dbReference type="SMART" id="SM00729">
    <property type="entry name" value="Elp3"/>
    <property type="match status" value="1"/>
</dbReference>
<dbReference type="Pfam" id="PF13186">
    <property type="entry name" value="SPASM"/>
    <property type="match status" value="1"/>
</dbReference>
<dbReference type="PROSITE" id="PS51918">
    <property type="entry name" value="RADICAL_SAM"/>
    <property type="match status" value="1"/>
</dbReference>
<keyword evidence="5" id="KW-0408">Iron</keyword>
<evidence type="ECO:0000256" key="6">
    <source>
        <dbReference type="ARBA" id="ARBA00023014"/>
    </source>
</evidence>
<dbReference type="InterPro" id="IPR007197">
    <property type="entry name" value="rSAM"/>
</dbReference>
<keyword evidence="4" id="KW-0479">Metal-binding</keyword>
<evidence type="ECO:0000256" key="5">
    <source>
        <dbReference type="ARBA" id="ARBA00023004"/>
    </source>
</evidence>
<evidence type="ECO:0000256" key="3">
    <source>
        <dbReference type="ARBA" id="ARBA00022691"/>
    </source>
</evidence>
<gene>
    <name evidence="8" type="ORF">B0T46_06990</name>
</gene>
<evidence type="ECO:0000256" key="1">
    <source>
        <dbReference type="ARBA" id="ARBA00001966"/>
    </source>
</evidence>
<dbReference type="InterPro" id="IPR050377">
    <property type="entry name" value="Radical_SAM_PqqE_MftC-like"/>
</dbReference>
<dbReference type="PANTHER" id="PTHR11228">
    <property type="entry name" value="RADICAL SAM DOMAIN PROTEIN"/>
    <property type="match status" value="1"/>
</dbReference>
<evidence type="ECO:0000256" key="2">
    <source>
        <dbReference type="ARBA" id="ARBA00022485"/>
    </source>
</evidence>
<dbReference type="GO" id="GO:0003824">
    <property type="term" value="F:catalytic activity"/>
    <property type="evidence" value="ECO:0007669"/>
    <property type="project" value="InterPro"/>
</dbReference>
<dbReference type="Proteomes" id="UP000188836">
    <property type="component" value="Unassembled WGS sequence"/>
</dbReference>
<dbReference type="Pfam" id="PF04055">
    <property type="entry name" value="Radical_SAM"/>
    <property type="match status" value="1"/>
</dbReference>
<reference evidence="8 9" key="1">
    <citation type="journal article" date="2016" name="Antonie Van Leeuwenhoek">
        <title>Nocardia donostiensis sp. nov., isolated from human respiratory specimens.</title>
        <authorList>
            <person name="Ercibengoa M."/>
            <person name="Bell M."/>
            <person name="Marimon J.M."/>
            <person name="Humrighouse B."/>
            <person name="Klenk H.P."/>
            <person name="Potter G."/>
            <person name="Perez-Trallero E."/>
        </authorList>
    </citation>
    <scope>NUCLEOTIDE SEQUENCE [LARGE SCALE GENOMIC DNA]</scope>
    <source>
        <strain evidence="8 9">X1655</strain>
    </source>
</reference>
<dbReference type="OrthoDB" id="9782387at2"/>
<keyword evidence="6" id="KW-0411">Iron-sulfur</keyword>
<dbReference type="InterPro" id="IPR013785">
    <property type="entry name" value="Aldolase_TIM"/>
</dbReference>
<dbReference type="EMBL" id="MUMY01000004">
    <property type="protein sequence ID" value="ONM49583.1"/>
    <property type="molecule type" value="Genomic_DNA"/>
</dbReference>
<dbReference type="AlphaFoldDB" id="A0A1W0B9M0"/>
<dbReference type="InterPro" id="IPR023885">
    <property type="entry name" value="4Fe4S-binding_SPASM_dom"/>
</dbReference>